<evidence type="ECO:0000256" key="4">
    <source>
        <dbReference type="ARBA" id="ARBA00022723"/>
    </source>
</evidence>
<reference evidence="9" key="2">
    <citation type="submission" date="2020-09" db="EMBL/GenBank/DDBJ databases">
        <authorList>
            <person name="Sun Q."/>
            <person name="Zhou Y."/>
        </authorList>
    </citation>
    <scope>NUCLEOTIDE SEQUENCE</scope>
    <source>
        <strain evidence="9">CGMCC 1.12360</strain>
    </source>
</reference>
<evidence type="ECO:0000256" key="6">
    <source>
        <dbReference type="PIRNR" id="PIRNR001123"/>
    </source>
</evidence>
<keyword evidence="5" id="KW-0378">Hydrolase</keyword>
<feature type="binding site" evidence="8">
    <location>
        <position position="243"/>
    </location>
    <ligand>
        <name>Zn(2+)</name>
        <dbReference type="ChEBI" id="CHEBI:29105"/>
        <label>1</label>
    </ligand>
</feature>
<feature type="binding site" evidence="8">
    <location>
        <position position="188"/>
    </location>
    <ligand>
        <name>Zn(2+)</name>
        <dbReference type="ChEBI" id="CHEBI:29105"/>
        <label>2</label>
    </ligand>
</feature>
<feature type="binding site" evidence="8">
    <location>
        <position position="71"/>
    </location>
    <ligand>
        <name>Zn(2+)</name>
        <dbReference type="ChEBI" id="CHEBI:29105"/>
        <label>1</label>
    </ligand>
</feature>
<dbReference type="InterPro" id="IPR051464">
    <property type="entry name" value="Peptidase_M42_aminopept"/>
</dbReference>
<accession>A0A8J2ZRY4</accession>
<feature type="binding site" evidence="8">
    <location>
        <position position="323"/>
    </location>
    <ligand>
        <name>Zn(2+)</name>
        <dbReference type="ChEBI" id="CHEBI:29105"/>
        <label>2</label>
    </ligand>
</feature>
<dbReference type="InterPro" id="IPR008007">
    <property type="entry name" value="Peptidase_M42"/>
</dbReference>
<evidence type="ECO:0000256" key="3">
    <source>
        <dbReference type="ARBA" id="ARBA00022670"/>
    </source>
</evidence>
<dbReference type="PIRSF" id="PIRSF001123">
    <property type="entry name" value="PepA_GA"/>
    <property type="match status" value="1"/>
</dbReference>
<evidence type="ECO:0000256" key="5">
    <source>
        <dbReference type="ARBA" id="ARBA00022801"/>
    </source>
</evidence>
<feature type="active site" description="Proton acceptor" evidence="7">
    <location>
        <position position="222"/>
    </location>
</feature>
<dbReference type="GO" id="GO:0004177">
    <property type="term" value="F:aminopeptidase activity"/>
    <property type="evidence" value="ECO:0007669"/>
    <property type="project" value="UniProtKB-UniRule"/>
</dbReference>
<dbReference type="EMBL" id="BMEV01000021">
    <property type="protein sequence ID" value="GGH75005.1"/>
    <property type="molecule type" value="Genomic_DNA"/>
</dbReference>
<proteinExistence type="inferred from homology"/>
<keyword evidence="10" id="KW-1185">Reference proteome</keyword>
<dbReference type="CDD" id="cd05657">
    <property type="entry name" value="M42_glucanase_like"/>
    <property type="match status" value="1"/>
</dbReference>
<evidence type="ECO:0000256" key="1">
    <source>
        <dbReference type="ARBA" id="ARBA00006272"/>
    </source>
</evidence>
<dbReference type="SUPFAM" id="SSF53187">
    <property type="entry name" value="Zn-dependent exopeptidases"/>
    <property type="match status" value="1"/>
</dbReference>
<sequence>MNTYPNVDETKELIKQLVSIPSPSGYTEKVIQYVENIFNDLGVESKRNNKGGLIATLPGKNQEQHRILTAHVDTLGAMVKEIKSNGRLRLDLIGGFRYNSIEGEYCTIHTSSGKKFTGTILMHQTSVHVYKDAGKAERNQENMEVRIDAKVKNEEDVRALGIEVGDFVSFDPRVELTDNGFIKSRHLDDKASVAILIQLIKRLKEENITLPYTTHFLISNNEEIGYGGNSNIPEETVEYLAVDMGAIGDGQATDEYTVSICAKDSSGPYHYGLRNHLIHLAKENGIEYKVDIYPYYGSDASAAIRAGHDIVHGLIGPGIDASHAFERTHEDSLKHTENLLYHYVQSNMVLE</sequence>
<keyword evidence="2 9" id="KW-0031">Aminopeptidase</keyword>
<gene>
    <name evidence="9" type="primary">yhfE</name>
    <name evidence="9" type="ORF">GCM10010978_14420</name>
</gene>
<evidence type="ECO:0000313" key="9">
    <source>
        <dbReference type="EMBL" id="GGH75005.1"/>
    </source>
</evidence>
<comment type="caution">
    <text evidence="9">The sequence shown here is derived from an EMBL/GenBank/DDBJ whole genome shotgun (WGS) entry which is preliminary data.</text>
</comment>
<keyword evidence="4 8" id="KW-0479">Metal-binding</keyword>
<protein>
    <submittedName>
        <fullName evidence="9">Aminopeptidase</fullName>
    </submittedName>
</protein>
<dbReference type="RefSeq" id="WP_188391709.1">
    <property type="nucleotide sequence ID" value="NZ_BMEV01000021.1"/>
</dbReference>
<evidence type="ECO:0000256" key="2">
    <source>
        <dbReference type="ARBA" id="ARBA00022438"/>
    </source>
</evidence>
<dbReference type="GO" id="GO:0006508">
    <property type="term" value="P:proteolysis"/>
    <property type="evidence" value="ECO:0007669"/>
    <property type="project" value="UniProtKB-KW"/>
</dbReference>
<dbReference type="Gene3D" id="2.40.30.40">
    <property type="entry name" value="Peptidase M42, domain 2"/>
    <property type="match status" value="1"/>
</dbReference>
<dbReference type="GO" id="GO:0046872">
    <property type="term" value="F:metal ion binding"/>
    <property type="evidence" value="ECO:0007669"/>
    <property type="project" value="UniProtKB-UniRule"/>
</dbReference>
<evidence type="ECO:0000313" key="10">
    <source>
        <dbReference type="Proteomes" id="UP000602050"/>
    </source>
</evidence>
<dbReference type="PANTHER" id="PTHR32481">
    <property type="entry name" value="AMINOPEPTIDASE"/>
    <property type="match status" value="1"/>
</dbReference>
<feature type="binding site" evidence="8">
    <location>
        <position position="223"/>
    </location>
    <ligand>
        <name>Zn(2+)</name>
        <dbReference type="ChEBI" id="CHEBI:29105"/>
        <label>2</label>
    </ligand>
</feature>
<evidence type="ECO:0000256" key="8">
    <source>
        <dbReference type="PIRSR" id="PIRSR001123-2"/>
    </source>
</evidence>
<dbReference type="Pfam" id="PF05343">
    <property type="entry name" value="Peptidase_M42"/>
    <property type="match status" value="1"/>
</dbReference>
<feature type="binding site" evidence="8">
    <location>
        <position position="188"/>
    </location>
    <ligand>
        <name>Zn(2+)</name>
        <dbReference type="ChEBI" id="CHEBI:29105"/>
        <label>1</label>
    </ligand>
</feature>
<comment type="cofactor">
    <cofactor evidence="8">
        <name>a divalent metal cation</name>
        <dbReference type="ChEBI" id="CHEBI:60240"/>
    </cofactor>
    <text evidence="8">Binds 2 divalent metal cations per subunit.</text>
</comment>
<dbReference type="SUPFAM" id="SSF101821">
    <property type="entry name" value="Aminopeptidase/glucanase lid domain"/>
    <property type="match status" value="1"/>
</dbReference>
<name>A0A8J2ZRY4_9BACI</name>
<dbReference type="InterPro" id="IPR023367">
    <property type="entry name" value="Peptidase_M42_dom2"/>
</dbReference>
<comment type="similarity">
    <text evidence="1 6">Belongs to the peptidase M42 family.</text>
</comment>
<evidence type="ECO:0000256" key="7">
    <source>
        <dbReference type="PIRSR" id="PIRSR001123-1"/>
    </source>
</evidence>
<keyword evidence="3" id="KW-0645">Protease</keyword>
<dbReference type="Gene3D" id="3.40.630.10">
    <property type="entry name" value="Zn peptidases"/>
    <property type="match status" value="1"/>
</dbReference>
<dbReference type="AlphaFoldDB" id="A0A8J2ZRY4"/>
<reference evidence="9" key="1">
    <citation type="journal article" date="2014" name="Int. J. Syst. Evol. Microbiol.">
        <title>Complete genome sequence of Corynebacterium casei LMG S-19264T (=DSM 44701T), isolated from a smear-ripened cheese.</title>
        <authorList>
            <consortium name="US DOE Joint Genome Institute (JGI-PGF)"/>
            <person name="Walter F."/>
            <person name="Albersmeier A."/>
            <person name="Kalinowski J."/>
            <person name="Ruckert C."/>
        </authorList>
    </citation>
    <scope>NUCLEOTIDE SEQUENCE</scope>
    <source>
        <strain evidence="9">CGMCC 1.12360</strain>
    </source>
</reference>
<dbReference type="PANTHER" id="PTHR32481:SF7">
    <property type="entry name" value="AMINOPEPTIDASE YHFE-RELATED"/>
    <property type="match status" value="1"/>
</dbReference>
<organism evidence="9 10">
    <name type="scientific">Compostibacillus humi</name>
    <dbReference type="NCBI Taxonomy" id="1245525"/>
    <lineage>
        <taxon>Bacteria</taxon>
        <taxon>Bacillati</taxon>
        <taxon>Bacillota</taxon>
        <taxon>Bacilli</taxon>
        <taxon>Bacillales</taxon>
        <taxon>Bacillaceae</taxon>
        <taxon>Compostibacillus</taxon>
    </lineage>
</organism>
<dbReference type="Proteomes" id="UP000602050">
    <property type="component" value="Unassembled WGS sequence"/>
</dbReference>